<evidence type="ECO:0000313" key="1">
    <source>
        <dbReference type="EMBL" id="ASO21246.1"/>
    </source>
</evidence>
<gene>
    <name evidence="1" type="primary">azoB13</name>
    <name evidence="1" type="ORF">AHOG_18105</name>
</gene>
<dbReference type="KEGG" id="ahg:AHOG_18105"/>
<proteinExistence type="predicted"/>
<dbReference type="RefSeq" id="WP_093942443.1">
    <property type="nucleotide sequence ID" value="NZ_CP022521.1"/>
</dbReference>
<reference evidence="1 2" key="1">
    <citation type="submission" date="2017-07" db="EMBL/GenBank/DDBJ databases">
        <title>Complete genome sequence of Actinoalloteichus hoggarensis DSM 45943, type strain of Actinoalloteichus hoggarensis.</title>
        <authorList>
            <person name="Ruckert C."/>
            <person name="Nouioui I."/>
            <person name="Willmese J."/>
            <person name="van Wezel G."/>
            <person name="Klenk H.-P."/>
            <person name="Kalinowski J."/>
            <person name="Zotchev S.B."/>
        </authorList>
    </citation>
    <scope>NUCLEOTIDE SEQUENCE [LARGE SCALE GENOMIC DNA]</scope>
    <source>
        <strain evidence="1 2">DSM 45943</strain>
    </source>
</reference>
<keyword evidence="1" id="KW-0560">Oxidoreductase</keyword>
<dbReference type="InterPro" id="IPR051604">
    <property type="entry name" value="Ergot_Alk_Oxidoreductase"/>
</dbReference>
<organism evidence="1 2">
    <name type="scientific">Actinoalloteichus hoggarensis</name>
    <dbReference type="NCBI Taxonomy" id="1470176"/>
    <lineage>
        <taxon>Bacteria</taxon>
        <taxon>Bacillati</taxon>
        <taxon>Actinomycetota</taxon>
        <taxon>Actinomycetes</taxon>
        <taxon>Pseudonocardiales</taxon>
        <taxon>Pseudonocardiaceae</taxon>
        <taxon>Actinoalloteichus</taxon>
    </lineage>
</organism>
<dbReference type="AlphaFoldDB" id="A0A221W6H0"/>
<dbReference type="EMBL" id="CP022521">
    <property type="protein sequence ID" value="ASO21246.1"/>
    <property type="molecule type" value="Genomic_DNA"/>
</dbReference>
<dbReference type="InterPro" id="IPR016040">
    <property type="entry name" value="NAD(P)-bd_dom"/>
</dbReference>
<dbReference type="EC" id="1.7.-.-" evidence="1"/>
<dbReference type="InterPro" id="IPR036291">
    <property type="entry name" value="NAD(P)-bd_dom_sf"/>
</dbReference>
<protein>
    <submittedName>
        <fullName evidence="1">NAD(P)H azoreductase</fullName>
        <ecNumber evidence="1">1.7.-.-</ecNumber>
    </submittedName>
</protein>
<dbReference type="Proteomes" id="UP000204221">
    <property type="component" value="Chromosome"/>
</dbReference>
<dbReference type="Gene3D" id="3.90.25.10">
    <property type="entry name" value="UDP-galactose 4-epimerase, domain 1"/>
    <property type="match status" value="1"/>
</dbReference>
<name>A0A221W6H0_9PSEU</name>
<dbReference type="PANTHER" id="PTHR43162">
    <property type="match status" value="1"/>
</dbReference>
<accession>A0A221W6H0</accession>
<evidence type="ECO:0000313" key="2">
    <source>
        <dbReference type="Proteomes" id="UP000204221"/>
    </source>
</evidence>
<dbReference type="Gene3D" id="3.40.50.720">
    <property type="entry name" value="NAD(P)-binding Rossmann-like Domain"/>
    <property type="match status" value="1"/>
</dbReference>
<dbReference type="Pfam" id="PF13460">
    <property type="entry name" value="NAD_binding_10"/>
    <property type="match status" value="1"/>
</dbReference>
<dbReference type="SUPFAM" id="SSF51735">
    <property type="entry name" value="NAD(P)-binding Rossmann-fold domains"/>
    <property type="match status" value="1"/>
</dbReference>
<dbReference type="GO" id="GO:0016491">
    <property type="term" value="F:oxidoreductase activity"/>
    <property type="evidence" value="ECO:0007669"/>
    <property type="project" value="UniProtKB-KW"/>
</dbReference>
<sequence>MILIIGATGTIGSLVLSALVDQDADVRALTRDPDRLAAKSALTAEQIVRGDLDQPESLSAPLTDVDTVLLLTTFGPGLPAQDRNLVAAAAEAGVRRVVKLSAISTGEDPAGTRPADWHLPGEQAVRGSGLGWTVLRPAGFASNAVQWAESVRAGLPVPNMSGTGAQGVVHPGDVAEVATATLLSPEHDGKVYTLTGPETLSVPDQAAVLAAELGRPVPVADVDMATVRQQMLSAGMDESFVAVTEYGLGRYRRGDGDFVTDDVQRVLGRPTRSFAEWVREHRAAFETGD</sequence>
<dbReference type="PANTHER" id="PTHR43162:SF1">
    <property type="entry name" value="PRESTALK A DIFFERENTIATION PROTEIN A"/>
    <property type="match status" value="1"/>
</dbReference>
<keyword evidence="2" id="KW-1185">Reference proteome</keyword>
<dbReference type="OrthoDB" id="3207931at2"/>